<dbReference type="GO" id="GO:0030254">
    <property type="term" value="P:protein secretion by the type III secretion system"/>
    <property type="evidence" value="ECO:0007669"/>
    <property type="project" value="InterPro"/>
</dbReference>
<evidence type="ECO:0000313" key="2">
    <source>
        <dbReference type="Proteomes" id="UP000000238"/>
    </source>
</evidence>
<dbReference type="RefSeq" id="WP_011397061.1">
    <property type="nucleotide sequence ID" value="NC_007645.1"/>
</dbReference>
<dbReference type="AlphaFoldDB" id="Q2SH82"/>
<dbReference type="KEGG" id="hch:HCH_03232"/>
<gene>
    <name evidence="1" type="ordered locus">HCH_03232</name>
</gene>
<dbReference type="STRING" id="349521.HCH_03232"/>
<evidence type="ECO:0000313" key="1">
    <source>
        <dbReference type="EMBL" id="ABC29992.1"/>
    </source>
</evidence>
<protein>
    <submittedName>
        <fullName evidence="1">Uncharacterized protein</fullName>
    </submittedName>
</protein>
<name>Q2SH82_HAHCH</name>
<proteinExistence type="predicted"/>
<dbReference type="OrthoDB" id="6198202at2"/>
<dbReference type="Proteomes" id="UP000000238">
    <property type="component" value="Chromosome"/>
</dbReference>
<accession>Q2SH82</accession>
<reference evidence="1 2" key="1">
    <citation type="journal article" date="2005" name="Nucleic Acids Res.">
        <title>Genomic blueprint of Hahella chejuensis, a marine microbe producing an algicidal agent.</title>
        <authorList>
            <person name="Jeong H."/>
            <person name="Yim J.H."/>
            <person name="Lee C."/>
            <person name="Choi S.-H."/>
            <person name="Park Y.K."/>
            <person name="Yoon S.H."/>
            <person name="Hur C.-G."/>
            <person name="Kang H.-Y."/>
            <person name="Kim D."/>
            <person name="Lee H.H."/>
            <person name="Park K.H."/>
            <person name="Park S.-H."/>
            <person name="Park H.-S."/>
            <person name="Lee H.K."/>
            <person name="Oh T.K."/>
            <person name="Kim J.F."/>
        </authorList>
    </citation>
    <scope>NUCLEOTIDE SEQUENCE [LARGE SCALE GENOMIC DNA]</scope>
    <source>
        <strain evidence="1 2">KCTC 2396</strain>
    </source>
</reference>
<keyword evidence="2" id="KW-1185">Reference proteome</keyword>
<sequence length="155" mass="17329">MSAQKDAFSQWLMELNSQWGLDCLELDANNQCHLLLDNHELSFALSSDEQELSLWSPVASADSFLGDAERLTQLLVMNFNDTASLAGSTFAMDSDRRRLLLCFRVAIQGLDAHTLGNILRNFGETISHVVGELLVLANCGKERREPANNFPYLRP</sequence>
<dbReference type="Gene3D" id="3.30.1460.10">
    <property type="match status" value="1"/>
</dbReference>
<organism evidence="1 2">
    <name type="scientific">Hahella chejuensis (strain KCTC 2396)</name>
    <dbReference type="NCBI Taxonomy" id="349521"/>
    <lineage>
        <taxon>Bacteria</taxon>
        <taxon>Pseudomonadati</taxon>
        <taxon>Pseudomonadota</taxon>
        <taxon>Gammaproteobacteria</taxon>
        <taxon>Oceanospirillales</taxon>
        <taxon>Hahellaceae</taxon>
        <taxon>Hahella</taxon>
    </lineage>
</organism>
<dbReference type="CDD" id="cd17034">
    <property type="entry name" value="T3SC_IA_ShcO1-like"/>
    <property type="match status" value="1"/>
</dbReference>
<dbReference type="HOGENOM" id="CLU_1693039_0_0_6"/>
<dbReference type="EMBL" id="CP000155">
    <property type="protein sequence ID" value="ABC29992.1"/>
    <property type="molecule type" value="Genomic_DNA"/>
</dbReference>
<dbReference type="SUPFAM" id="SSF69635">
    <property type="entry name" value="Type III secretory system chaperone-like"/>
    <property type="match status" value="1"/>
</dbReference>
<dbReference type="InterPro" id="IPR010261">
    <property type="entry name" value="Tir_chaperone"/>
</dbReference>
<dbReference type="Pfam" id="PF05932">
    <property type="entry name" value="CesT"/>
    <property type="match status" value="1"/>
</dbReference>